<proteinExistence type="predicted"/>
<dbReference type="InterPro" id="IPR050204">
    <property type="entry name" value="AraC_XylS_family_regulators"/>
</dbReference>
<evidence type="ECO:0000256" key="2">
    <source>
        <dbReference type="ARBA" id="ARBA00023125"/>
    </source>
</evidence>
<dbReference type="InterPro" id="IPR018062">
    <property type="entry name" value="HTH_AraC-typ_CS"/>
</dbReference>
<dbReference type="STRING" id="1778.A9W97_07015"/>
<accession>A0A0Q2XIB4</accession>
<dbReference type="SMART" id="SM00342">
    <property type="entry name" value="HTH_ARAC"/>
    <property type="match status" value="1"/>
</dbReference>
<dbReference type="GO" id="GO:0043565">
    <property type="term" value="F:sequence-specific DNA binding"/>
    <property type="evidence" value="ECO:0007669"/>
    <property type="project" value="InterPro"/>
</dbReference>
<organism evidence="5 6">
    <name type="scientific">Mycobacterium gordonae</name>
    <dbReference type="NCBI Taxonomy" id="1778"/>
    <lineage>
        <taxon>Bacteria</taxon>
        <taxon>Bacillati</taxon>
        <taxon>Actinomycetota</taxon>
        <taxon>Actinomycetes</taxon>
        <taxon>Mycobacteriales</taxon>
        <taxon>Mycobacteriaceae</taxon>
        <taxon>Mycobacterium</taxon>
    </lineage>
</organism>
<keyword evidence="2" id="KW-0238">DNA-binding</keyword>
<comment type="caution">
    <text evidence="5">The sequence shown here is derived from an EMBL/GenBank/DDBJ whole genome shotgun (WGS) entry which is preliminary data.</text>
</comment>
<dbReference type="GO" id="GO:0003700">
    <property type="term" value="F:DNA-binding transcription factor activity"/>
    <property type="evidence" value="ECO:0007669"/>
    <property type="project" value="InterPro"/>
</dbReference>
<reference evidence="5 6" key="1">
    <citation type="submission" date="2015-10" db="EMBL/GenBank/DDBJ databases">
        <title>Mycobacterium gordonae draft genome assembly.</title>
        <authorList>
            <person name="Ustinova V."/>
            <person name="Smirnova T."/>
            <person name="Blagodatskikh K."/>
            <person name="Varlamov D."/>
            <person name="Larionova E."/>
            <person name="Chernousova L."/>
        </authorList>
    </citation>
    <scope>NUCLEOTIDE SEQUENCE [LARGE SCALE GENOMIC DNA]</scope>
    <source>
        <strain evidence="5 6">CTRI 14-8773</strain>
    </source>
</reference>
<feature type="domain" description="HTH araC/xylS-type" evidence="4">
    <location>
        <begin position="241"/>
        <end position="342"/>
    </location>
</feature>
<dbReference type="AlphaFoldDB" id="A0A0Q2XIB4"/>
<dbReference type="InterPro" id="IPR018060">
    <property type="entry name" value="HTH_AraC"/>
</dbReference>
<dbReference type="InterPro" id="IPR009057">
    <property type="entry name" value="Homeodomain-like_sf"/>
</dbReference>
<dbReference type="Proteomes" id="UP000051677">
    <property type="component" value="Unassembled WGS sequence"/>
</dbReference>
<dbReference type="PANTHER" id="PTHR46796">
    <property type="entry name" value="HTH-TYPE TRANSCRIPTIONAL ACTIVATOR RHAS-RELATED"/>
    <property type="match status" value="1"/>
</dbReference>
<dbReference type="EMBL" id="LKTM01000004">
    <property type="protein sequence ID" value="KQH80876.1"/>
    <property type="molecule type" value="Genomic_DNA"/>
</dbReference>
<evidence type="ECO:0000313" key="6">
    <source>
        <dbReference type="Proteomes" id="UP000051677"/>
    </source>
</evidence>
<dbReference type="Gene3D" id="1.10.10.60">
    <property type="entry name" value="Homeodomain-like"/>
    <property type="match status" value="1"/>
</dbReference>
<evidence type="ECO:0000313" key="5">
    <source>
        <dbReference type="EMBL" id="KQH80876.1"/>
    </source>
</evidence>
<evidence type="ECO:0000256" key="1">
    <source>
        <dbReference type="ARBA" id="ARBA00023015"/>
    </source>
</evidence>
<evidence type="ECO:0000256" key="3">
    <source>
        <dbReference type="ARBA" id="ARBA00023163"/>
    </source>
</evidence>
<dbReference type="PROSITE" id="PS01124">
    <property type="entry name" value="HTH_ARAC_FAMILY_2"/>
    <property type="match status" value="1"/>
</dbReference>
<evidence type="ECO:0000259" key="4">
    <source>
        <dbReference type="PROSITE" id="PS01124"/>
    </source>
</evidence>
<keyword evidence="3" id="KW-0804">Transcription</keyword>
<dbReference type="SUPFAM" id="SSF46689">
    <property type="entry name" value="Homeodomain-like"/>
    <property type="match status" value="1"/>
</dbReference>
<protein>
    <recommendedName>
        <fullName evidence="4">HTH araC/xylS-type domain-containing protein</fullName>
    </recommendedName>
</protein>
<dbReference type="PANTHER" id="PTHR46796:SF12">
    <property type="entry name" value="HTH-TYPE DNA-BINDING TRANSCRIPTIONAL ACTIVATOR EUTR"/>
    <property type="match status" value="1"/>
</dbReference>
<name>A0A0Q2XIB4_MYCGO</name>
<dbReference type="PROSITE" id="PS00041">
    <property type="entry name" value="HTH_ARAC_FAMILY_1"/>
    <property type="match status" value="1"/>
</dbReference>
<dbReference type="Pfam" id="PF12833">
    <property type="entry name" value="HTH_18"/>
    <property type="match status" value="1"/>
</dbReference>
<keyword evidence="1" id="KW-0805">Transcription regulation</keyword>
<gene>
    <name evidence="5" type="ORF">AO501_17655</name>
</gene>
<sequence>MLANAGADDGTDRCAVRSDGFSLMSTVLLDTSDLSEVEAAVSASYSQVRLGRLADGDSVHARIARSHLGSTPVDEVSFGLDVSYQMEPLDTILLGRVYAGAMSVDQPGLESKFFGPGEVTAAGALEALPMFGTVSHCRYVLVSVARSAFDEIAASAGLNDGAPVRLTANAALTAEANQFLTHAVDHVCNDIVANSQVAQSYLVVGEVRRFLAASMLATFPHTAVLEPTIEDRHDSTPVLLRRAITFIDDNAQHDISLADIARAACITPRALQYMFRRHRDCTPTEYLRRVRLHHAHLDLLEASSDVCTVSAVAARWGFAHLGRFAAFYRREYGESPQATLLR</sequence>